<dbReference type="AlphaFoldDB" id="A0A1Y2LMG9"/>
<protein>
    <submittedName>
        <fullName evidence="2">Uncharacterized protein</fullName>
    </submittedName>
</protein>
<name>A0A1Y2LMG9_EPING</name>
<evidence type="ECO:0000313" key="2">
    <source>
        <dbReference type="EMBL" id="OSS44732.1"/>
    </source>
</evidence>
<dbReference type="Proteomes" id="UP000193240">
    <property type="component" value="Unassembled WGS sequence"/>
</dbReference>
<feature type="region of interest" description="Disordered" evidence="1">
    <location>
        <begin position="88"/>
        <end position="133"/>
    </location>
</feature>
<sequence>MARYTPYQPWADAAAAASRQSTASPSTSRTRAHDADGWDALLEHCRETNSKSVCQGCDEGEGEHWTFDSDAFWQHFDDCNARTDCEEHFDSPQELDEHDCPDYEGEEEEDEGYGEEESDHDVCDAGDEDDGYDSDQECLRCNRSFSTYSGMILHLESGVCSYVNHKTLNQLAAKYYSCSEYMFRESQHAMRTGVTPSNYEYHYFCPTCKVPTTKLSSLLQHIESETCEQTFADGVIDCMLDYISEHV</sequence>
<dbReference type="STRING" id="105696.A0A1Y2LMG9"/>
<evidence type="ECO:0000256" key="1">
    <source>
        <dbReference type="SAM" id="MobiDB-lite"/>
    </source>
</evidence>
<dbReference type="InParanoid" id="A0A1Y2LMG9"/>
<dbReference type="OMA" id="RIWEWES"/>
<organism evidence="2 3">
    <name type="scientific">Epicoccum nigrum</name>
    <name type="common">Soil fungus</name>
    <name type="synonym">Epicoccum purpurascens</name>
    <dbReference type="NCBI Taxonomy" id="105696"/>
    <lineage>
        <taxon>Eukaryota</taxon>
        <taxon>Fungi</taxon>
        <taxon>Dikarya</taxon>
        <taxon>Ascomycota</taxon>
        <taxon>Pezizomycotina</taxon>
        <taxon>Dothideomycetes</taxon>
        <taxon>Pleosporomycetidae</taxon>
        <taxon>Pleosporales</taxon>
        <taxon>Pleosporineae</taxon>
        <taxon>Didymellaceae</taxon>
        <taxon>Epicoccum</taxon>
    </lineage>
</organism>
<accession>A0A1Y2LMG9</accession>
<evidence type="ECO:0000313" key="3">
    <source>
        <dbReference type="Proteomes" id="UP000193240"/>
    </source>
</evidence>
<gene>
    <name evidence="2" type="ORF">B5807_10693</name>
</gene>
<feature type="region of interest" description="Disordered" evidence="1">
    <location>
        <begin position="1"/>
        <end position="34"/>
    </location>
</feature>
<feature type="compositionally biased region" description="Acidic residues" evidence="1">
    <location>
        <begin position="93"/>
        <end position="133"/>
    </location>
</feature>
<feature type="compositionally biased region" description="Low complexity" evidence="1">
    <location>
        <begin position="11"/>
        <end position="29"/>
    </location>
</feature>
<reference evidence="2 3" key="1">
    <citation type="journal article" date="2017" name="Genome Announc.">
        <title>Genome sequence of the saprophytic ascomycete Epicoccum nigrum ICMP 19927 strain isolated from New Zealand.</title>
        <authorList>
            <person name="Fokin M."/>
            <person name="Fleetwood D."/>
            <person name="Weir B.S."/>
            <person name="Villas-Boas S.G."/>
        </authorList>
    </citation>
    <scope>NUCLEOTIDE SEQUENCE [LARGE SCALE GENOMIC DNA]</scope>
    <source>
        <strain evidence="2 3">ICMP 19927</strain>
    </source>
</reference>
<keyword evidence="3" id="KW-1185">Reference proteome</keyword>
<proteinExistence type="predicted"/>
<dbReference type="EMBL" id="KZ107856">
    <property type="protein sequence ID" value="OSS44732.1"/>
    <property type="molecule type" value="Genomic_DNA"/>
</dbReference>